<feature type="region of interest" description="Disordered" evidence="1">
    <location>
        <begin position="163"/>
        <end position="225"/>
    </location>
</feature>
<dbReference type="EMBL" id="CAJPWZ010001825">
    <property type="protein sequence ID" value="CAG2224920.1"/>
    <property type="molecule type" value="Genomic_DNA"/>
</dbReference>
<evidence type="ECO:0000313" key="4">
    <source>
        <dbReference type="Proteomes" id="UP000683360"/>
    </source>
</evidence>
<keyword evidence="2" id="KW-0472">Membrane</keyword>
<feature type="compositionally biased region" description="Polar residues" evidence="1">
    <location>
        <begin position="163"/>
        <end position="206"/>
    </location>
</feature>
<protein>
    <recommendedName>
        <fullName evidence="5">HYR domain-containing protein</fullName>
    </recommendedName>
</protein>
<evidence type="ECO:0000256" key="1">
    <source>
        <dbReference type="SAM" id="MobiDB-lite"/>
    </source>
</evidence>
<sequence>MHKHQTIRQRDKCEFDRHRCSAFNCKSVCCNGYILDKNNMYCPREGHKVNIYIKPSINHAELHLPLTVIDWKGDQLETTLSKANFSRCKCSGPQEEIVRMTAIDEFGNEAECRFTVLVIGSAIVGALFIILIMMALGIYRLYTKRRQLNSQRRHQLYNTGCRQLDSSGQHQLNNPERQQVNSSRHNQPHSPERQQVNSSRHNQPQNQEHRQDSSTSRLSIVETQI</sequence>
<comment type="caution">
    <text evidence="3">The sequence shown here is derived from an EMBL/GenBank/DDBJ whole genome shotgun (WGS) entry which is preliminary data.</text>
</comment>
<evidence type="ECO:0000256" key="2">
    <source>
        <dbReference type="SAM" id="Phobius"/>
    </source>
</evidence>
<keyword evidence="4" id="KW-1185">Reference proteome</keyword>
<organism evidence="3 4">
    <name type="scientific">Mytilus edulis</name>
    <name type="common">Blue mussel</name>
    <dbReference type="NCBI Taxonomy" id="6550"/>
    <lineage>
        <taxon>Eukaryota</taxon>
        <taxon>Metazoa</taxon>
        <taxon>Spiralia</taxon>
        <taxon>Lophotrochozoa</taxon>
        <taxon>Mollusca</taxon>
        <taxon>Bivalvia</taxon>
        <taxon>Autobranchia</taxon>
        <taxon>Pteriomorphia</taxon>
        <taxon>Mytilida</taxon>
        <taxon>Mytiloidea</taxon>
        <taxon>Mytilidae</taxon>
        <taxon>Mytilinae</taxon>
        <taxon>Mytilus</taxon>
    </lineage>
</organism>
<keyword evidence="2" id="KW-1133">Transmembrane helix</keyword>
<evidence type="ECO:0008006" key="5">
    <source>
        <dbReference type="Google" id="ProtNLM"/>
    </source>
</evidence>
<proteinExistence type="predicted"/>
<name>A0A8S3T2X1_MYTED</name>
<dbReference type="AlphaFoldDB" id="A0A8S3T2X1"/>
<accession>A0A8S3T2X1</accession>
<dbReference type="OrthoDB" id="6086738at2759"/>
<feature type="transmembrane region" description="Helical" evidence="2">
    <location>
        <begin position="114"/>
        <end position="142"/>
    </location>
</feature>
<evidence type="ECO:0000313" key="3">
    <source>
        <dbReference type="EMBL" id="CAG2224920.1"/>
    </source>
</evidence>
<keyword evidence="2" id="KW-0812">Transmembrane</keyword>
<dbReference type="Proteomes" id="UP000683360">
    <property type="component" value="Unassembled WGS sequence"/>
</dbReference>
<reference evidence="3" key="1">
    <citation type="submission" date="2021-03" db="EMBL/GenBank/DDBJ databases">
        <authorList>
            <person name="Bekaert M."/>
        </authorList>
    </citation>
    <scope>NUCLEOTIDE SEQUENCE</scope>
</reference>
<feature type="compositionally biased region" description="Polar residues" evidence="1">
    <location>
        <begin position="213"/>
        <end position="225"/>
    </location>
</feature>
<gene>
    <name evidence="3" type="ORF">MEDL_38076</name>
</gene>